<reference evidence="2" key="1">
    <citation type="submission" date="2020-12" db="EMBL/GenBank/DDBJ databases">
        <title>Methylobrevis albus sp. nov., isolated from fresh water lack sediment.</title>
        <authorList>
            <person name="Zou Q."/>
        </authorList>
    </citation>
    <scope>NUCLEOTIDE SEQUENCE</scope>
    <source>
        <strain evidence="2">L22</strain>
    </source>
</reference>
<organism evidence="2 3">
    <name type="scientific">Methylobrevis albus</name>
    <dbReference type="NCBI Taxonomy" id="2793297"/>
    <lineage>
        <taxon>Bacteria</taxon>
        <taxon>Pseudomonadati</taxon>
        <taxon>Pseudomonadota</taxon>
        <taxon>Alphaproteobacteria</taxon>
        <taxon>Hyphomicrobiales</taxon>
        <taxon>Pleomorphomonadaceae</taxon>
        <taxon>Methylobrevis</taxon>
    </lineage>
</organism>
<dbReference type="PANTHER" id="PTHR13887:SF41">
    <property type="entry name" value="THIOREDOXIN SUPERFAMILY PROTEIN"/>
    <property type="match status" value="1"/>
</dbReference>
<proteinExistence type="predicted"/>
<accession>A0A931I5M4</accession>
<feature type="domain" description="DSBA-like thioredoxin" evidence="1">
    <location>
        <begin position="7"/>
        <end position="207"/>
    </location>
</feature>
<dbReference type="Pfam" id="PF01323">
    <property type="entry name" value="DSBA"/>
    <property type="match status" value="1"/>
</dbReference>
<keyword evidence="3" id="KW-1185">Reference proteome</keyword>
<dbReference type="PANTHER" id="PTHR13887">
    <property type="entry name" value="GLUTATHIONE S-TRANSFERASE KAPPA"/>
    <property type="match status" value="1"/>
</dbReference>
<protein>
    <submittedName>
        <fullName evidence="2">DsbA family oxidoreductase</fullName>
    </submittedName>
</protein>
<dbReference type="InterPro" id="IPR001853">
    <property type="entry name" value="DSBA-like_thioredoxin_dom"/>
</dbReference>
<name>A0A931I5M4_9HYPH</name>
<dbReference type="InterPro" id="IPR036249">
    <property type="entry name" value="Thioredoxin-like_sf"/>
</dbReference>
<comment type="caution">
    <text evidence="2">The sequence shown here is derived from an EMBL/GenBank/DDBJ whole genome shotgun (WGS) entry which is preliminary data.</text>
</comment>
<dbReference type="SUPFAM" id="SSF52833">
    <property type="entry name" value="Thioredoxin-like"/>
    <property type="match status" value="1"/>
</dbReference>
<dbReference type="Proteomes" id="UP000631694">
    <property type="component" value="Unassembled WGS sequence"/>
</dbReference>
<dbReference type="RefSeq" id="WP_197312812.1">
    <property type="nucleotide sequence ID" value="NZ_JADZLT010000056.1"/>
</dbReference>
<dbReference type="GO" id="GO:0016491">
    <property type="term" value="F:oxidoreductase activity"/>
    <property type="evidence" value="ECO:0007669"/>
    <property type="project" value="InterPro"/>
</dbReference>
<dbReference type="CDD" id="cd03024">
    <property type="entry name" value="DsbA_FrnE"/>
    <property type="match status" value="1"/>
</dbReference>
<dbReference type="AlphaFoldDB" id="A0A931I5M4"/>
<evidence type="ECO:0000313" key="2">
    <source>
        <dbReference type="EMBL" id="MBH0239731.1"/>
    </source>
</evidence>
<gene>
    <name evidence="2" type="ORF">I5731_18070</name>
</gene>
<sequence length="214" mass="23088">MTAPAVTVDVFSDVVCPWCFLGKRNLEAALPLLGDLAVEVRWRPFQLDPTIPPEGKDRTRYMLDKFKDPARIEAAHHRLETLGADRGIGFAFDRIKIAPNSLDAHRLIRWAAESGRQSEVVEGLFSAFFEKGHDLSLPETLVAVATDAGLDPDAVAADLASDRDVEAVLAEIAYAGRLGITGVPCYVLAGRYAVSGAQPPEVLADAIRQAAQPA</sequence>
<dbReference type="Gene3D" id="3.40.30.10">
    <property type="entry name" value="Glutaredoxin"/>
    <property type="match status" value="1"/>
</dbReference>
<dbReference type="EMBL" id="JADZLT010000056">
    <property type="protein sequence ID" value="MBH0239731.1"/>
    <property type="molecule type" value="Genomic_DNA"/>
</dbReference>
<evidence type="ECO:0000259" key="1">
    <source>
        <dbReference type="Pfam" id="PF01323"/>
    </source>
</evidence>
<evidence type="ECO:0000313" key="3">
    <source>
        <dbReference type="Proteomes" id="UP000631694"/>
    </source>
</evidence>